<evidence type="ECO:0000259" key="2">
    <source>
        <dbReference type="Pfam" id="PF07662"/>
    </source>
</evidence>
<dbReference type="Pfam" id="PF07662">
    <property type="entry name" value="Nucleos_tra2_C"/>
    <property type="match status" value="1"/>
</dbReference>
<dbReference type="InterPro" id="IPR008276">
    <property type="entry name" value="C_nuclsd_transpt"/>
</dbReference>
<gene>
    <name evidence="3" type="ORF">P7K49_000989</name>
</gene>
<feature type="transmembrane region" description="Helical" evidence="1">
    <location>
        <begin position="86"/>
        <end position="105"/>
    </location>
</feature>
<name>A0ABQ9WFS5_SAGOE</name>
<dbReference type="InterPro" id="IPR011657">
    <property type="entry name" value="CNT_C_dom"/>
</dbReference>
<accession>A0ABQ9WFS5</accession>
<organism evidence="3 4">
    <name type="scientific">Saguinus oedipus</name>
    <name type="common">Cotton-top tamarin</name>
    <name type="synonym">Oedipomidas oedipus</name>
    <dbReference type="NCBI Taxonomy" id="9490"/>
    <lineage>
        <taxon>Eukaryota</taxon>
        <taxon>Metazoa</taxon>
        <taxon>Chordata</taxon>
        <taxon>Craniata</taxon>
        <taxon>Vertebrata</taxon>
        <taxon>Euteleostomi</taxon>
        <taxon>Mammalia</taxon>
        <taxon>Eutheria</taxon>
        <taxon>Euarchontoglires</taxon>
        <taxon>Primates</taxon>
        <taxon>Haplorrhini</taxon>
        <taxon>Platyrrhini</taxon>
        <taxon>Cebidae</taxon>
        <taxon>Callitrichinae</taxon>
        <taxon>Saguinus</taxon>
    </lineage>
</organism>
<evidence type="ECO:0000256" key="1">
    <source>
        <dbReference type="SAM" id="Phobius"/>
    </source>
</evidence>
<feature type="transmembrane region" description="Helical" evidence="1">
    <location>
        <begin position="229"/>
        <end position="250"/>
    </location>
</feature>
<feature type="transmembrane region" description="Helical" evidence="1">
    <location>
        <begin position="52"/>
        <end position="74"/>
    </location>
</feature>
<proteinExistence type="predicted"/>
<feature type="domain" description="Concentrative nucleoside transporter C-terminal" evidence="2">
    <location>
        <begin position="1"/>
        <end position="248"/>
    </location>
</feature>
<sequence>MSAPASLAAAKLFWPETEKPKITLKNAMKMESGDSGNLLEAASQGASSSISLVANIAVNLIAFLALLSFMNSALSWFGNMFDYPQLSFELICSYIFMPFSFMMGVEWQDSFMVARLIGYKTFFNEFVAYKHLSKWIHLRKEGGPKFLNGVQQYLSTGYASSEQQGPQTPIVSPQTEKKLSGLSSISGIRSEIIATYALCGFANIGSLGIVIGGLTSMAPSRKHDIASGAMRALIAGTVACFMTACIAGTAPCPSCPSAYRMNGSFKDRQHLQLACAAHTES</sequence>
<comment type="caution">
    <text evidence="3">The sequence shown here is derived from an EMBL/GenBank/DDBJ whole genome shotgun (WGS) entry which is preliminary data.</text>
</comment>
<keyword evidence="4" id="KW-1185">Reference proteome</keyword>
<keyword evidence="1" id="KW-0812">Transmembrane</keyword>
<dbReference type="EMBL" id="JASSZA010000001">
    <property type="protein sequence ID" value="KAK2119603.1"/>
    <property type="molecule type" value="Genomic_DNA"/>
</dbReference>
<reference evidence="3 4" key="1">
    <citation type="submission" date="2023-05" db="EMBL/GenBank/DDBJ databases">
        <title>B98-5 Cell Line De Novo Hybrid Assembly: An Optical Mapping Approach.</title>
        <authorList>
            <person name="Kananen K."/>
            <person name="Auerbach J.A."/>
            <person name="Kautto E."/>
            <person name="Blachly J.S."/>
        </authorList>
    </citation>
    <scope>NUCLEOTIDE SEQUENCE [LARGE SCALE GENOMIC DNA]</scope>
    <source>
        <strain evidence="3">B95-8</strain>
        <tissue evidence="3">Cell line</tissue>
    </source>
</reference>
<dbReference type="PANTHER" id="PTHR10590">
    <property type="entry name" value="SODIUM/NUCLEOSIDE COTRANSPORTER"/>
    <property type="match status" value="1"/>
</dbReference>
<evidence type="ECO:0000313" key="4">
    <source>
        <dbReference type="Proteomes" id="UP001266305"/>
    </source>
</evidence>
<dbReference type="PANTHER" id="PTHR10590:SF4">
    <property type="entry name" value="SOLUTE CARRIER FAMILY 28 MEMBER 3"/>
    <property type="match status" value="1"/>
</dbReference>
<keyword evidence="1" id="KW-1133">Transmembrane helix</keyword>
<protein>
    <recommendedName>
        <fullName evidence="2">Concentrative nucleoside transporter C-terminal domain-containing protein</fullName>
    </recommendedName>
</protein>
<evidence type="ECO:0000313" key="3">
    <source>
        <dbReference type="EMBL" id="KAK2119603.1"/>
    </source>
</evidence>
<feature type="transmembrane region" description="Helical" evidence="1">
    <location>
        <begin position="193"/>
        <end position="217"/>
    </location>
</feature>
<keyword evidence="1" id="KW-0472">Membrane</keyword>
<dbReference type="Proteomes" id="UP001266305">
    <property type="component" value="Unassembled WGS sequence"/>
</dbReference>